<feature type="region of interest" description="Disordered" evidence="1">
    <location>
        <begin position="1"/>
        <end position="34"/>
    </location>
</feature>
<dbReference type="STRING" id="62062.ENSHHUP00000024840"/>
<keyword evidence="3" id="KW-1185">Reference proteome</keyword>
<evidence type="ECO:0000256" key="1">
    <source>
        <dbReference type="SAM" id="MobiDB-lite"/>
    </source>
</evidence>
<dbReference type="Proteomes" id="UP000314982">
    <property type="component" value="Unassembled WGS sequence"/>
</dbReference>
<name>A0A4W5LHA4_9TELE</name>
<evidence type="ECO:0000313" key="2">
    <source>
        <dbReference type="Ensembl" id="ENSHHUP00000024840.1"/>
    </source>
</evidence>
<proteinExistence type="predicted"/>
<evidence type="ECO:0000313" key="3">
    <source>
        <dbReference type="Proteomes" id="UP000314982"/>
    </source>
</evidence>
<reference evidence="2" key="3">
    <citation type="submission" date="2025-09" db="UniProtKB">
        <authorList>
            <consortium name="Ensembl"/>
        </authorList>
    </citation>
    <scope>IDENTIFICATION</scope>
</reference>
<dbReference type="GeneTree" id="ENSGT00970000197498"/>
<dbReference type="AlphaFoldDB" id="A0A4W5LHA4"/>
<protein>
    <submittedName>
        <fullName evidence="2">Uncharacterized protein</fullName>
    </submittedName>
</protein>
<feature type="compositionally biased region" description="Basic and acidic residues" evidence="1">
    <location>
        <begin position="1"/>
        <end position="15"/>
    </location>
</feature>
<dbReference type="Ensembl" id="ENSHHUT00000025783.1">
    <property type="protein sequence ID" value="ENSHHUP00000024840.1"/>
    <property type="gene ID" value="ENSHHUG00000015619.1"/>
</dbReference>
<reference evidence="2" key="2">
    <citation type="submission" date="2025-08" db="UniProtKB">
        <authorList>
            <consortium name="Ensembl"/>
        </authorList>
    </citation>
    <scope>IDENTIFICATION</scope>
</reference>
<sequence>MNKQPSKESLKDKVKGIFGLGSPRPPSKQSESKPSEFIITRDILKVCKSVYLNSERQNNNKKIQKNACEKCYKWICILMREISI</sequence>
<organism evidence="2 3">
    <name type="scientific">Hucho hucho</name>
    <name type="common">huchen</name>
    <dbReference type="NCBI Taxonomy" id="62062"/>
    <lineage>
        <taxon>Eukaryota</taxon>
        <taxon>Metazoa</taxon>
        <taxon>Chordata</taxon>
        <taxon>Craniata</taxon>
        <taxon>Vertebrata</taxon>
        <taxon>Euteleostomi</taxon>
        <taxon>Actinopterygii</taxon>
        <taxon>Neopterygii</taxon>
        <taxon>Teleostei</taxon>
        <taxon>Protacanthopterygii</taxon>
        <taxon>Salmoniformes</taxon>
        <taxon>Salmonidae</taxon>
        <taxon>Salmoninae</taxon>
        <taxon>Hucho</taxon>
    </lineage>
</organism>
<accession>A0A4W5LHA4</accession>
<reference evidence="3" key="1">
    <citation type="submission" date="2018-06" db="EMBL/GenBank/DDBJ databases">
        <title>Genome assembly of Danube salmon.</title>
        <authorList>
            <person name="Macqueen D.J."/>
            <person name="Gundappa M.K."/>
        </authorList>
    </citation>
    <scope>NUCLEOTIDE SEQUENCE [LARGE SCALE GENOMIC DNA]</scope>
</reference>